<dbReference type="EMBL" id="MU853756">
    <property type="protein sequence ID" value="KAK3945086.1"/>
    <property type="molecule type" value="Genomic_DNA"/>
</dbReference>
<organism evidence="2 3">
    <name type="scientific">Diplogelasinospora grovesii</name>
    <dbReference type="NCBI Taxonomy" id="303347"/>
    <lineage>
        <taxon>Eukaryota</taxon>
        <taxon>Fungi</taxon>
        <taxon>Dikarya</taxon>
        <taxon>Ascomycota</taxon>
        <taxon>Pezizomycotina</taxon>
        <taxon>Sordariomycetes</taxon>
        <taxon>Sordariomycetidae</taxon>
        <taxon>Sordariales</taxon>
        <taxon>Diplogelasinosporaceae</taxon>
        <taxon>Diplogelasinospora</taxon>
    </lineage>
</organism>
<protein>
    <submittedName>
        <fullName evidence="2">Uncharacterized protein</fullName>
    </submittedName>
</protein>
<evidence type="ECO:0000313" key="3">
    <source>
        <dbReference type="Proteomes" id="UP001303473"/>
    </source>
</evidence>
<gene>
    <name evidence="2" type="ORF">QBC46DRAFT_372705</name>
</gene>
<evidence type="ECO:0000313" key="2">
    <source>
        <dbReference type="EMBL" id="KAK3945086.1"/>
    </source>
</evidence>
<feature type="region of interest" description="Disordered" evidence="1">
    <location>
        <begin position="1"/>
        <end position="43"/>
    </location>
</feature>
<dbReference type="Proteomes" id="UP001303473">
    <property type="component" value="Unassembled WGS sequence"/>
</dbReference>
<comment type="caution">
    <text evidence="2">The sequence shown here is derived from an EMBL/GenBank/DDBJ whole genome shotgun (WGS) entry which is preliminary data.</text>
</comment>
<name>A0AAN6NH99_9PEZI</name>
<dbReference type="AlphaFoldDB" id="A0AAN6NH99"/>
<feature type="non-terminal residue" evidence="2">
    <location>
        <position position="1"/>
    </location>
</feature>
<proteinExistence type="predicted"/>
<keyword evidence="3" id="KW-1185">Reference proteome</keyword>
<reference evidence="3" key="1">
    <citation type="journal article" date="2023" name="Mol. Phylogenet. Evol.">
        <title>Genome-scale phylogeny and comparative genomics of the fungal order Sordariales.</title>
        <authorList>
            <person name="Hensen N."/>
            <person name="Bonometti L."/>
            <person name="Westerberg I."/>
            <person name="Brannstrom I.O."/>
            <person name="Guillou S."/>
            <person name="Cros-Aarteil S."/>
            <person name="Calhoun S."/>
            <person name="Haridas S."/>
            <person name="Kuo A."/>
            <person name="Mondo S."/>
            <person name="Pangilinan J."/>
            <person name="Riley R."/>
            <person name="LaButti K."/>
            <person name="Andreopoulos B."/>
            <person name="Lipzen A."/>
            <person name="Chen C."/>
            <person name="Yan M."/>
            <person name="Daum C."/>
            <person name="Ng V."/>
            <person name="Clum A."/>
            <person name="Steindorff A."/>
            <person name="Ohm R.A."/>
            <person name="Martin F."/>
            <person name="Silar P."/>
            <person name="Natvig D.O."/>
            <person name="Lalanne C."/>
            <person name="Gautier V."/>
            <person name="Ament-Velasquez S.L."/>
            <person name="Kruys A."/>
            <person name="Hutchinson M.I."/>
            <person name="Powell A.J."/>
            <person name="Barry K."/>
            <person name="Miller A.N."/>
            <person name="Grigoriev I.V."/>
            <person name="Debuchy R."/>
            <person name="Gladieux P."/>
            <person name="Hiltunen Thoren M."/>
            <person name="Johannesson H."/>
        </authorList>
    </citation>
    <scope>NUCLEOTIDE SEQUENCE [LARGE SCALE GENOMIC DNA]</scope>
    <source>
        <strain evidence="3">CBS 340.73</strain>
    </source>
</reference>
<sequence>MKKRCKGTRPVRLPSTPTPPKRPKARPRGNRGTDHHHPLYSTPRRMTATFAGRARAKKLFTVGRRGS</sequence>
<evidence type="ECO:0000256" key="1">
    <source>
        <dbReference type="SAM" id="MobiDB-lite"/>
    </source>
</evidence>
<accession>A0AAN6NH99</accession>